<dbReference type="Pfam" id="PF00126">
    <property type="entry name" value="HTH_1"/>
    <property type="match status" value="1"/>
</dbReference>
<keyword evidence="2" id="KW-0805">Transcription regulation</keyword>
<dbReference type="FunFam" id="1.10.10.10:FF:000001">
    <property type="entry name" value="LysR family transcriptional regulator"/>
    <property type="match status" value="1"/>
</dbReference>
<keyword evidence="4" id="KW-0804">Transcription</keyword>
<dbReference type="PANTHER" id="PTHR30346">
    <property type="entry name" value="TRANSCRIPTIONAL DUAL REGULATOR HCAR-RELATED"/>
    <property type="match status" value="1"/>
</dbReference>
<reference evidence="6 7" key="1">
    <citation type="submission" date="2019-07" db="EMBL/GenBank/DDBJ databases">
        <title>Genomic Encyclopedia of Archaeal and Bacterial Type Strains, Phase II (KMG-II): from individual species to whole genera.</title>
        <authorList>
            <person name="Goeker M."/>
        </authorList>
    </citation>
    <scope>NUCLEOTIDE SEQUENCE [LARGE SCALE GENOMIC DNA]</scope>
    <source>
        <strain evidence="6 7">DSM 46842</strain>
    </source>
</reference>
<feature type="domain" description="HTH lysR-type" evidence="5">
    <location>
        <begin position="11"/>
        <end position="68"/>
    </location>
</feature>
<evidence type="ECO:0000313" key="7">
    <source>
        <dbReference type="Proteomes" id="UP000322499"/>
    </source>
</evidence>
<dbReference type="CDD" id="cd08414">
    <property type="entry name" value="PBP2_LTTR_aromatics_like"/>
    <property type="match status" value="1"/>
</dbReference>
<gene>
    <name evidence="6" type="ORF">BD833_101236</name>
</gene>
<dbReference type="Proteomes" id="UP000322499">
    <property type="component" value="Unassembled WGS sequence"/>
</dbReference>
<dbReference type="GO" id="GO:0032993">
    <property type="term" value="C:protein-DNA complex"/>
    <property type="evidence" value="ECO:0007669"/>
    <property type="project" value="TreeGrafter"/>
</dbReference>
<dbReference type="Gene3D" id="3.40.190.10">
    <property type="entry name" value="Periplasmic binding protein-like II"/>
    <property type="match status" value="2"/>
</dbReference>
<dbReference type="GO" id="GO:0003677">
    <property type="term" value="F:DNA binding"/>
    <property type="evidence" value="ECO:0007669"/>
    <property type="project" value="UniProtKB-KW"/>
</dbReference>
<evidence type="ECO:0000256" key="1">
    <source>
        <dbReference type="ARBA" id="ARBA00009437"/>
    </source>
</evidence>
<comment type="caution">
    <text evidence="6">The sequence shown here is derived from an EMBL/GenBank/DDBJ whole genome shotgun (WGS) entry which is preliminary data.</text>
</comment>
<dbReference type="GO" id="GO:0003700">
    <property type="term" value="F:DNA-binding transcription factor activity"/>
    <property type="evidence" value="ECO:0007669"/>
    <property type="project" value="InterPro"/>
</dbReference>
<dbReference type="Pfam" id="PF03466">
    <property type="entry name" value="LysR_substrate"/>
    <property type="match status" value="1"/>
</dbReference>
<name>A0A5S5D5E7_9ACTN</name>
<dbReference type="InterPro" id="IPR036388">
    <property type="entry name" value="WH-like_DNA-bd_sf"/>
</dbReference>
<organism evidence="6 7">
    <name type="scientific">Blastococcus xanthinilyticus</name>
    <dbReference type="NCBI Taxonomy" id="1564164"/>
    <lineage>
        <taxon>Bacteria</taxon>
        <taxon>Bacillati</taxon>
        <taxon>Actinomycetota</taxon>
        <taxon>Actinomycetes</taxon>
        <taxon>Geodermatophilales</taxon>
        <taxon>Geodermatophilaceae</taxon>
        <taxon>Blastococcus</taxon>
    </lineage>
</organism>
<evidence type="ECO:0000256" key="3">
    <source>
        <dbReference type="ARBA" id="ARBA00023125"/>
    </source>
</evidence>
<dbReference type="EMBL" id="VNHW01000001">
    <property type="protein sequence ID" value="TYP90518.1"/>
    <property type="molecule type" value="Genomic_DNA"/>
</dbReference>
<dbReference type="PROSITE" id="PS50931">
    <property type="entry name" value="HTH_LYSR"/>
    <property type="match status" value="1"/>
</dbReference>
<dbReference type="PRINTS" id="PR00039">
    <property type="entry name" value="HTHLYSR"/>
</dbReference>
<dbReference type="AlphaFoldDB" id="A0A5S5D5E7"/>
<dbReference type="InterPro" id="IPR036390">
    <property type="entry name" value="WH_DNA-bd_sf"/>
</dbReference>
<dbReference type="SUPFAM" id="SSF46785">
    <property type="entry name" value="Winged helix' DNA-binding domain"/>
    <property type="match status" value="1"/>
</dbReference>
<evidence type="ECO:0000259" key="5">
    <source>
        <dbReference type="PROSITE" id="PS50931"/>
    </source>
</evidence>
<comment type="similarity">
    <text evidence="1">Belongs to the LysR transcriptional regulatory family.</text>
</comment>
<dbReference type="InterPro" id="IPR000847">
    <property type="entry name" value="LysR_HTH_N"/>
</dbReference>
<evidence type="ECO:0000313" key="6">
    <source>
        <dbReference type="EMBL" id="TYP90518.1"/>
    </source>
</evidence>
<dbReference type="RefSeq" id="WP_208092270.1">
    <property type="nucleotide sequence ID" value="NZ_VNHW01000001.1"/>
</dbReference>
<evidence type="ECO:0000256" key="2">
    <source>
        <dbReference type="ARBA" id="ARBA00023015"/>
    </source>
</evidence>
<dbReference type="SUPFAM" id="SSF53850">
    <property type="entry name" value="Periplasmic binding protein-like II"/>
    <property type="match status" value="1"/>
</dbReference>
<dbReference type="InterPro" id="IPR005119">
    <property type="entry name" value="LysR_subst-bd"/>
</dbReference>
<proteinExistence type="inferred from homology"/>
<protein>
    <submittedName>
        <fullName evidence="6">DNA-binding transcriptional LysR family regulator</fullName>
    </submittedName>
</protein>
<sequence>MPDSSSPLPDLDLRLVRYFTAVAEHQNFSRAADALHLAQPSLSRQIQHLERVVGARLLERTPRGSRLTAAGEAFLLQAQELLRSADRATAHARAAAEPTTLTVGYIGNLSVTPAVLELRRRHPEADVRTEYLLWHEPHAALLDHRVDVALARPPFPDDTLDVTVLYEEPRVLVVPVGHRLAGRASVTLADFADEPLVRFSEARWDAFWRIDPRPDGRPAPDGPLVEETMQRFELVASGQALSIAPPGAPSTWFREDLTSVPIAGIAPTQVVIATRPGDRVPRVREFRDIAVHRLTARRTPPP</sequence>
<evidence type="ECO:0000256" key="4">
    <source>
        <dbReference type="ARBA" id="ARBA00023163"/>
    </source>
</evidence>
<accession>A0A5S5D5E7</accession>
<keyword evidence="7" id="KW-1185">Reference proteome</keyword>
<keyword evidence="3 6" id="KW-0238">DNA-binding</keyword>
<dbReference type="Gene3D" id="1.10.10.10">
    <property type="entry name" value="Winged helix-like DNA-binding domain superfamily/Winged helix DNA-binding domain"/>
    <property type="match status" value="1"/>
</dbReference>
<dbReference type="PANTHER" id="PTHR30346:SF0">
    <property type="entry name" value="HCA OPERON TRANSCRIPTIONAL ACTIVATOR HCAR"/>
    <property type="match status" value="1"/>
</dbReference>